<evidence type="ECO:0000313" key="2">
    <source>
        <dbReference type="Proteomes" id="UP000076858"/>
    </source>
</evidence>
<organism evidence="1 2">
    <name type="scientific">Daphnia magna</name>
    <dbReference type="NCBI Taxonomy" id="35525"/>
    <lineage>
        <taxon>Eukaryota</taxon>
        <taxon>Metazoa</taxon>
        <taxon>Ecdysozoa</taxon>
        <taxon>Arthropoda</taxon>
        <taxon>Crustacea</taxon>
        <taxon>Branchiopoda</taxon>
        <taxon>Diplostraca</taxon>
        <taxon>Cladocera</taxon>
        <taxon>Anomopoda</taxon>
        <taxon>Daphniidae</taxon>
        <taxon>Daphnia</taxon>
    </lineage>
</organism>
<dbReference type="AlphaFoldDB" id="A0A0P6B856"/>
<proteinExistence type="predicted"/>
<name>A0A0P6B856_9CRUS</name>
<reference evidence="1 2" key="1">
    <citation type="submission" date="2016-03" db="EMBL/GenBank/DDBJ databases">
        <title>EvidentialGene: Evidence-directed Construction of Genes on Genomes.</title>
        <authorList>
            <person name="Gilbert D.G."/>
            <person name="Choi J.-H."/>
            <person name="Mockaitis K."/>
            <person name="Colbourne J."/>
            <person name="Pfrender M."/>
        </authorList>
    </citation>
    <scope>NUCLEOTIDE SEQUENCE [LARGE SCALE GENOMIC DNA]</scope>
    <source>
        <strain evidence="1 2">Xinb3</strain>
        <tissue evidence="1">Complete organism</tissue>
    </source>
</reference>
<keyword evidence="2" id="KW-1185">Reference proteome</keyword>
<gene>
    <name evidence="1" type="ORF">APZ42_004184</name>
</gene>
<dbReference type="Proteomes" id="UP000076858">
    <property type="component" value="Unassembled WGS sequence"/>
</dbReference>
<sequence>MASARVEEPDAPLKVSFFKQKGKIIGPSKRTEPLALCCVYIMRFVVPPYVLLSTTEASASHAGQTVTKVLRYA</sequence>
<accession>A0A0P6B856</accession>
<evidence type="ECO:0000313" key="1">
    <source>
        <dbReference type="EMBL" id="KZR99810.1"/>
    </source>
</evidence>
<comment type="caution">
    <text evidence="1">The sequence shown here is derived from an EMBL/GenBank/DDBJ whole genome shotgun (WGS) entry which is preliminary data.</text>
</comment>
<dbReference type="EMBL" id="LRGB01012579">
    <property type="protein sequence ID" value="KZR99810.1"/>
    <property type="molecule type" value="Genomic_DNA"/>
</dbReference>
<protein>
    <submittedName>
        <fullName evidence="1">Uncharacterized protein</fullName>
    </submittedName>
</protein>